<dbReference type="InterPro" id="IPR017475">
    <property type="entry name" value="EPS_sugar_tfrase"/>
</dbReference>
<keyword evidence="6 7" id="KW-0472">Membrane</keyword>
<dbReference type="eggNOG" id="COG2148">
    <property type="taxonomic scope" value="Bacteria"/>
</dbReference>
<dbReference type="InterPro" id="IPR003362">
    <property type="entry name" value="Bact_transf"/>
</dbReference>
<evidence type="ECO:0000256" key="7">
    <source>
        <dbReference type="SAM" id="Phobius"/>
    </source>
</evidence>
<dbReference type="Pfam" id="PF13727">
    <property type="entry name" value="CoA_binding_3"/>
    <property type="match status" value="1"/>
</dbReference>
<feature type="domain" description="Bacterial sugar transferase" evidence="8">
    <location>
        <begin position="262"/>
        <end position="449"/>
    </location>
</feature>
<organism evidence="9 10">
    <name type="scientific">Streptococcus oralis SK255</name>
    <dbReference type="NCBI Taxonomy" id="1005704"/>
    <lineage>
        <taxon>Bacteria</taxon>
        <taxon>Bacillati</taxon>
        <taxon>Bacillota</taxon>
        <taxon>Bacilli</taxon>
        <taxon>Lactobacillales</taxon>
        <taxon>Streptococcaceae</taxon>
        <taxon>Streptococcus</taxon>
    </lineage>
</organism>
<evidence type="ECO:0000256" key="3">
    <source>
        <dbReference type="ARBA" id="ARBA00022679"/>
    </source>
</evidence>
<dbReference type="PATRIC" id="fig|1005704.3.peg.185"/>
<gene>
    <name evidence="9" type="ORF">HMPREF9968_1309</name>
</gene>
<dbReference type="EMBL" id="AFNM01000011">
    <property type="protein sequence ID" value="EGL91907.1"/>
    <property type="molecule type" value="Genomic_DNA"/>
</dbReference>
<dbReference type="GO" id="GO:0016020">
    <property type="term" value="C:membrane"/>
    <property type="evidence" value="ECO:0007669"/>
    <property type="project" value="UniProtKB-SubCell"/>
</dbReference>
<feature type="transmembrane region" description="Helical" evidence="7">
    <location>
        <begin position="33"/>
        <end position="51"/>
    </location>
</feature>
<feature type="transmembrane region" description="Helical" evidence="7">
    <location>
        <begin position="99"/>
        <end position="117"/>
    </location>
</feature>
<accession>F5VSG8</accession>
<name>F5VSG8_STROR</name>
<evidence type="ECO:0000256" key="2">
    <source>
        <dbReference type="ARBA" id="ARBA00006464"/>
    </source>
</evidence>
<evidence type="ECO:0000313" key="9">
    <source>
        <dbReference type="EMBL" id="EGL91907.1"/>
    </source>
</evidence>
<evidence type="ECO:0000259" key="8">
    <source>
        <dbReference type="Pfam" id="PF02397"/>
    </source>
</evidence>
<evidence type="ECO:0000256" key="6">
    <source>
        <dbReference type="ARBA" id="ARBA00023136"/>
    </source>
</evidence>
<comment type="similarity">
    <text evidence="2">Belongs to the bacterial sugar transferase family.</text>
</comment>
<dbReference type="Pfam" id="PF02397">
    <property type="entry name" value="Bac_transf"/>
    <property type="match status" value="1"/>
</dbReference>
<dbReference type="GO" id="GO:0016780">
    <property type="term" value="F:phosphotransferase activity, for other substituted phosphate groups"/>
    <property type="evidence" value="ECO:0007669"/>
    <property type="project" value="TreeGrafter"/>
</dbReference>
<dbReference type="NCBIfam" id="TIGR03025">
    <property type="entry name" value="EPS_sugtrans"/>
    <property type="match status" value="1"/>
</dbReference>
<keyword evidence="4 7" id="KW-0812">Transmembrane</keyword>
<proteinExistence type="inferred from homology"/>
<comment type="subcellular location">
    <subcellularLocation>
        <location evidence="1">Membrane</location>
        <topology evidence="1">Multi-pass membrane protein</topology>
    </subcellularLocation>
</comment>
<keyword evidence="5 7" id="KW-1133">Transmembrane helix</keyword>
<comment type="caution">
    <text evidence="9">The sequence shown here is derived from an EMBL/GenBank/DDBJ whole genome shotgun (WGS) entry which is preliminary data.</text>
</comment>
<evidence type="ECO:0000256" key="1">
    <source>
        <dbReference type="ARBA" id="ARBA00004141"/>
    </source>
</evidence>
<protein>
    <submittedName>
        <fullName evidence="9">Exopolysaccharide biosynthesis polyprenyl glycosylphosphotransferase</fullName>
    </submittedName>
</protein>
<dbReference type="PANTHER" id="PTHR30576:SF10">
    <property type="entry name" value="SLL5057 PROTEIN"/>
    <property type="match status" value="1"/>
</dbReference>
<keyword evidence="3 9" id="KW-0808">Transferase</keyword>
<evidence type="ECO:0000256" key="4">
    <source>
        <dbReference type="ARBA" id="ARBA00022692"/>
    </source>
</evidence>
<feature type="transmembrane region" description="Helical" evidence="7">
    <location>
        <begin position="264"/>
        <end position="288"/>
    </location>
</feature>
<feature type="transmembrane region" description="Helical" evidence="7">
    <location>
        <begin position="63"/>
        <end position="87"/>
    </location>
</feature>
<evidence type="ECO:0000313" key="10">
    <source>
        <dbReference type="Proteomes" id="UP000003695"/>
    </source>
</evidence>
<dbReference type="PANTHER" id="PTHR30576">
    <property type="entry name" value="COLANIC BIOSYNTHESIS UDP-GLUCOSE LIPID CARRIER TRANSFERASE"/>
    <property type="match status" value="1"/>
</dbReference>
<dbReference type="Proteomes" id="UP000003695">
    <property type="component" value="Unassembled WGS sequence"/>
</dbReference>
<reference evidence="9 10" key="1">
    <citation type="submission" date="2011-04" db="EMBL/GenBank/DDBJ databases">
        <authorList>
            <person name="Durkin A.S."/>
            <person name="Radune D."/>
            <person name="Hostetler J."/>
            <person name="Torralba M."/>
            <person name="Gillis M."/>
            <person name="Methe B."/>
            <person name="Sutton G."/>
            <person name="Nelson K.E."/>
        </authorList>
    </citation>
    <scope>NUCLEOTIDE SEQUENCE [LARGE SCALE GENOMIC DNA]</scope>
    <source>
        <strain evidence="9 10">SK255</strain>
    </source>
</reference>
<evidence type="ECO:0000256" key="5">
    <source>
        <dbReference type="ARBA" id="ARBA00022989"/>
    </source>
</evidence>
<dbReference type="AlphaFoldDB" id="F5VSG8"/>
<sequence>MKGKGFKLSLAVVQSILVILLAYLLSFVRETEIASTTVIILYLLHYFVFYISDYGRDFFKRGYLIELVQTLKYTIFFALAISISNFFLEERFSISRRGMIYFLTLHTLLIYFLNFLIKKYLKQLYLNFKGSRKILLITAASRIDKVIDKLNESNDVFGKLVAVSVLDKPDFKHENVTVIPEDEIVSFATHEVVDEVFINLPTEQYNIREFVSQFETMGIDVMVNLNAFDSSLALDKQIREMAGLSVVIFSTKFYKISHVIAKRIIDIIGSIFGLLICGIIGIILIPLIRKDGGPAIFAQTRIGKNGRRFTFYKFRSMCVDAEEKKQALLEQNTMEGGMFKVDNDPRITKVGRFIRKTSLDELPQFYNVLKGDMSLVGTRPPTVDEYEQYTPEQKRRLSFRPGITGLWQVSGRSEITNFDDVVKLDVEYIDGWTIWKDIEILLKTVKVVFMRDGAK</sequence>
<feature type="transmembrane region" description="Helical" evidence="7">
    <location>
        <begin position="7"/>
        <end position="27"/>
    </location>
</feature>